<proteinExistence type="predicted"/>
<comment type="caution">
    <text evidence="1">The sequence shown here is derived from an EMBL/GenBank/DDBJ whole genome shotgun (WGS) entry which is preliminary data.</text>
</comment>
<organism evidence="1 2">
    <name type="scientific">Purpureocillium lilacinum</name>
    <name type="common">Paecilomyces lilacinus</name>
    <dbReference type="NCBI Taxonomy" id="33203"/>
    <lineage>
        <taxon>Eukaryota</taxon>
        <taxon>Fungi</taxon>
        <taxon>Dikarya</taxon>
        <taxon>Ascomycota</taxon>
        <taxon>Pezizomycotina</taxon>
        <taxon>Sordariomycetes</taxon>
        <taxon>Hypocreomycetidae</taxon>
        <taxon>Hypocreales</taxon>
        <taxon>Ophiocordycipitaceae</taxon>
        <taxon>Purpureocillium</taxon>
    </lineage>
</organism>
<dbReference type="EMBL" id="JBGNUJ010000013">
    <property type="protein sequence ID" value="KAL3951878.1"/>
    <property type="molecule type" value="Genomic_DNA"/>
</dbReference>
<gene>
    <name evidence="1" type="ORF">ACCO45_013595</name>
</gene>
<dbReference type="Proteomes" id="UP001638806">
    <property type="component" value="Unassembled WGS sequence"/>
</dbReference>
<name>A0ACC4D9D5_PURLI</name>
<evidence type="ECO:0000313" key="2">
    <source>
        <dbReference type="Proteomes" id="UP001638806"/>
    </source>
</evidence>
<protein>
    <submittedName>
        <fullName evidence="1">Uncharacterized protein</fullName>
    </submittedName>
</protein>
<sequence length="105" mass="11404">MLHATVFDCCVGGVTTRLGDSILQAGHVSKRQMSRIKCFLELPHPYACIRTVYVMAGYSTGLGRDTPVRAVGSVYMHGDGASQVWQGLSSAPHRRERTEVGPNAK</sequence>
<reference evidence="1" key="1">
    <citation type="submission" date="2024-12" db="EMBL/GenBank/DDBJ databases">
        <title>Comparative genomics and development of molecular markers within Purpureocillium lilacinum and among Purpureocillium species.</title>
        <authorList>
            <person name="Yeh Z.-Y."/>
            <person name="Ni N.-T."/>
            <person name="Lo P.-H."/>
            <person name="Mushyakhwo K."/>
            <person name="Lin C.-F."/>
            <person name="Nai Y.-S."/>
        </authorList>
    </citation>
    <scope>NUCLEOTIDE SEQUENCE</scope>
    <source>
        <strain evidence="1">NCHU-NPUST-175</strain>
    </source>
</reference>
<keyword evidence="2" id="KW-1185">Reference proteome</keyword>
<accession>A0ACC4D9D5</accession>
<evidence type="ECO:0000313" key="1">
    <source>
        <dbReference type="EMBL" id="KAL3951878.1"/>
    </source>
</evidence>